<dbReference type="AlphaFoldDB" id="A0A231HAH8"/>
<evidence type="ECO:0000313" key="2">
    <source>
        <dbReference type="Proteomes" id="UP000215506"/>
    </source>
</evidence>
<sequence length="192" mass="21279">MTTTTGTPTPLPSATAFRAVARCVVTTAGLLARHRIRCPSRNVGTWLSFGDGTSAYVYRETVIDRIPSPEPCVLLVRFELWGVRGRGHAWFRRESILNTVLFAGFPGLITKLWLAHDQRGVYRGLYEWDGAASADAYARALWRVLALVSVPGSIDYRVLPGLRRRDLPVTAARHGAGGTEWWRVTEFHSSAA</sequence>
<dbReference type="Gene3D" id="3.30.70.100">
    <property type="match status" value="1"/>
</dbReference>
<dbReference type="EMBL" id="NGAF01000003">
    <property type="protein sequence ID" value="OXR45737.1"/>
    <property type="molecule type" value="Genomic_DNA"/>
</dbReference>
<reference evidence="1 2" key="1">
    <citation type="submission" date="2017-07" db="EMBL/GenBank/DDBJ databases">
        <title>First draft Genome Sequence of Nocardia cerradoensis isolated from human infection.</title>
        <authorList>
            <person name="Carrasco G."/>
        </authorList>
    </citation>
    <scope>NUCLEOTIDE SEQUENCE [LARGE SCALE GENOMIC DNA]</scope>
    <source>
        <strain evidence="1 2">CNM20130759</strain>
    </source>
</reference>
<gene>
    <name evidence="1" type="ORF">B7C42_02029</name>
</gene>
<keyword evidence="2" id="KW-1185">Reference proteome</keyword>
<comment type="caution">
    <text evidence="1">The sequence shown here is derived from an EMBL/GenBank/DDBJ whole genome shotgun (WGS) entry which is preliminary data.</text>
</comment>
<protein>
    <submittedName>
        <fullName evidence="1">Uncharacterized protein</fullName>
    </submittedName>
</protein>
<name>A0A231HAH8_9NOCA</name>
<organism evidence="1 2">
    <name type="scientific">Nocardia cerradoensis</name>
    <dbReference type="NCBI Taxonomy" id="85688"/>
    <lineage>
        <taxon>Bacteria</taxon>
        <taxon>Bacillati</taxon>
        <taxon>Actinomycetota</taxon>
        <taxon>Actinomycetes</taxon>
        <taxon>Mycobacteriales</taxon>
        <taxon>Nocardiaceae</taxon>
        <taxon>Nocardia</taxon>
    </lineage>
</organism>
<proteinExistence type="predicted"/>
<dbReference type="InterPro" id="IPR011008">
    <property type="entry name" value="Dimeric_a/b-barrel"/>
</dbReference>
<dbReference type="SUPFAM" id="SSF54909">
    <property type="entry name" value="Dimeric alpha+beta barrel"/>
    <property type="match status" value="1"/>
</dbReference>
<accession>A0A231HAH8</accession>
<dbReference type="RefSeq" id="WP_094025061.1">
    <property type="nucleotide sequence ID" value="NZ_NGAF01000003.1"/>
</dbReference>
<evidence type="ECO:0000313" key="1">
    <source>
        <dbReference type="EMBL" id="OXR45737.1"/>
    </source>
</evidence>
<dbReference type="Proteomes" id="UP000215506">
    <property type="component" value="Unassembled WGS sequence"/>
</dbReference>